<keyword evidence="2" id="KW-1185">Reference proteome</keyword>
<protein>
    <submittedName>
        <fullName evidence="1">Uncharacterized protein</fullName>
    </submittedName>
</protein>
<gene>
    <name evidence="1" type="ORF">RF11_10004</name>
</gene>
<sequence length="102" mass="12268">MSQIVSTIDPEKNIRKIRKLSRRTKRAIQNRSQLIHDNMENFKDSALKIKFCKYSAERHKKLSDEISNPFMKNFLYDTYSFFYNHLVKAWSHSKKITEVIKN</sequence>
<dbReference type="AlphaFoldDB" id="A0A0C2N4J4"/>
<name>A0A0C2N4J4_THEKT</name>
<accession>A0A0C2N4J4</accession>
<dbReference type="EMBL" id="JWZT01002704">
    <property type="protein sequence ID" value="KII68822.1"/>
    <property type="molecule type" value="Genomic_DNA"/>
</dbReference>
<comment type="caution">
    <text evidence="1">The sequence shown here is derived from an EMBL/GenBank/DDBJ whole genome shotgun (WGS) entry which is preliminary data.</text>
</comment>
<organism evidence="1 2">
    <name type="scientific">Thelohanellus kitauei</name>
    <name type="common">Myxosporean</name>
    <dbReference type="NCBI Taxonomy" id="669202"/>
    <lineage>
        <taxon>Eukaryota</taxon>
        <taxon>Metazoa</taxon>
        <taxon>Cnidaria</taxon>
        <taxon>Myxozoa</taxon>
        <taxon>Myxosporea</taxon>
        <taxon>Bivalvulida</taxon>
        <taxon>Platysporina</taxon>
        <taxon>Myxobolidae</taxon>
        <taxon>Thelohanellus</taxon>
    </lineage>
</organism>
<proteinExistence type="predicted"/>
<evidence type="ECO:0000313" key="2">
    <source>
        <dbReference type="Proteomes" id="UP000031668"/>
    </source>
</evidence>
<dbReference type="Proteomes" id="UP000031668">
    <property type="component" value="Unassembled WGS sequence"/>
</dbReference>
<reference evidence="1 2" key="1">
    <citation type="journal article" date="2014" name="Genome Biol. Evol.">
        <title>The genome of the myxosporean Thelohanellus kitauei shows adaptations to nutrient acquisition within its fish host.</title>
        <authorList>
            <person name="Yang Y."/>
            <person name="Xiong J."/>
            <person name="Zhou Z."/>
            <person name="Huo F."/>
            <person name="Miao W."/>
            <person name="Ran C."/>
            <person name="Liu Y."/>
            <person name="Zhang J."/>
            <person name="Feng J."/>
            <person name="Wang M."/>
            <person name="Wang M."/>
            <person name="Wang L."/>
            <person name="Yao B."/>
        </authorList>
    </citation>
    <scope>NUCLEOTIDE SEQUENCE [LARGE SCALE GENOMIC DNA]</scope>
    <source>
        <strain evidence="1">Wuqing</strain>
    </source>
</reference>
<evidence type="ECO:0000313" key="1">
    <source>
        <dbReference type="EMBL" id="KII68822.1"/>
    </source>
</evidence>